<dbReference type="Proteomes" id="UP000054532">
    <property type="component" value="Unassembled WGS sequence"/>
</dbReference>
<dbReference type="EMBL" id="KI673922">
    <property type="protein sequence ID" value="ETL35746.1"/>
    <property type="molecule type" value="Genomic_DNA"/>
</dbReference>
<evidence type="ECO:0000313" key="1">
    <source>
        <dbReference type="EMBL" id="ETK82354.1"/>
    </source>
</evidence>
<dbReference type="EMBL" id="KI687231">
    <property type="protein sequence ID" value="ETK82354.1"/>
    <property type="molecule type" value="Genomic_DNA"/>
</dbReference>
<proteinExistence type="predicted"/>
<protein>
    <submittedName>
        <fullName evidence="1">Uncharacterized protein</fullName>
    </submittedName>
</protein>
<organism evidence="1">
    <name type="scientific">Phytophthora nicotianae</name>
    <name type="common">Potato buckeye rot agent</name>
    <name type="synonym">Phytophthora parasitica</name>
    <dbReference type="NCBI Taxonomy" id="4792"/>
    <lineage>
        <taxon>Eukaryota</taxon>
        <taxon>Sar</taxon>
        <taxon>Stramenopiles</taxon>
        <taxon>Oomycota</taxon>
        <taxon>Peronosporomycetes</taxon>
        <taxon>Peronosporales</taxon>
        <taxon>Peronosporaceae</taxon>
        <taxon>Phytophthora</taxon>
    </lineage>
</organism>
<evidence type="ECO:0000313" key="3">
    <source>
        <dbReference type="EMBL" id="ETM42224.1"/>
    </source>
</evidence>
<accession>W2GHE9</accession>
<reference evidence="1" key="1">
    <citation type="submission" date="2013-11" db="EMBL/GenBank/DDBJ databases">
        <title>The Genome Sequence of Phytophthora parasitica CJ02B3.</title>
        <authorList>
            <consortium name="The Broad Institute Genomics Platform"/>
            <person name="Russ C."/>
            <person name="Tyler B."/>
            <person name="Panabieres F."/>
            <person name="Shan W."/>
            <person name="Tripathy S."/>
            <person name="Grunwald N."/>
            <person name="Machado M."/>
            <person name="Johnson C.S."/>
            <person name="Arredondo F."/>
            <person name="Hong C."/>
            <person name="Coffey M."/>
            <person name="Young S.K."/>
            <person name="Zeng Q."/>
            <person name="Gargeya S."/>
            <person name="Fitzgerald M."/>
            <person name="Abouelleil A."/>
            <person name="Alvarado L."/>
            <person name="Chapman S.B."/>
            <person name="Gainer-Dewar J."/>
            <person name="Goldberg J."/>
            <person name="Griggs A."/>
            <person name="Gujja S."/>
            <person name="Hansen M."/>
            <person name="Howarth C."/>
            <person name="Imamovic A."/>
            <person name="Ireland A."/>
            <person name="Larimer J."/>
            <person name="McCowan C."/>
            <person name="Murphy C."/>
            <person name="Pearson M."/>
            <person name="Poon T.W."/>
            <person name="Priest M."/>
            <person name="Roberts A."/>
            <person name="Saif S."/>
            <person name="Shea T."/>
            <person name="Sykes S."/>
            <person name="Wortman J."/>
            <person name="Nusbaum C."/>
            <person name="Birren B."/>
        </authorList>
    </citation>
    <scope>NUCLEOTIDE SEQUENCE [LARGE SCALE GENOMIC DNA]</scope>
    <source>
        <strain evidence="1">CJ02B3</strain>
    </source>
</reference>
<reference evidence="3" key="3">
    <citation type="submission" date="2013-11" db="EMBL/GenBank/DDBJ databases">
        <title>The Genome Sequence of Phytophthora parasitica IAC_01/95.</title>
        <authorList>
            <consortium name="The Broad Institute Genomics Platform"/>
            <person name="Russ C."/>
            <person name="Tyler B."/>
            <person name="Panabieres F."/>
            <person name="Shan W."/>
            <person name="Tripathy S."/>
            <person name="Grunwald N."/>
            <person name="Machado M."/>
            <person name="Johnson C.S."/>
            <person name="Arredondo F."/>
            <person name="Hong C."/>
            <person name="Coffey M."/>
            <person name="Young S.K."/>
            <person name="Zeng Q."/>
            <person name="Gargeya S."/>
            <person name="Fitzgerald M."/>
            <person name="Abouelleil A."/>
            <person name="Alvarado L."/>
            <person name="Chapman S.B."/>
            <person name="Gainer-Dewar J."/>
            <person name="Goldberg J."/>
            <person name="Griggs A."/>
            <person name="Gujja S."/>
            <person name="Hansen M."/>
            <person name="Howarth C."/>
            <person name="Imamovic A."/>
            <person name="Ireland A."/>
            <person name="Larimer J."/>
            <person name="McCowan C."/>
            <person name="Murphy C."/>
            <person name="Pearson M."/>
            <person name="Poon T.W."/>
            <person name="Priest M."/>
            <person name="Roberts A."/>
            <person name="Saif S."/>
            <person name="Shea T."/>
            <person name="Sykes S."/>
            <person name="Wortman J."/>
            <person name="Nusbaum C."/>
            <person name="Birren B."/>
        </authorList>
    </citation>
    <scope>NUCLEOTIDE SEQUENCE [LARGE SCALE GENOMIC DNA]</scope>
    <source>
        <strain evidence="3">IAC_01/95</strain>
    </source>
</reference>
<dbReference type="AlphaFoldDB" id="W2GHE9"/>
<sequence>MHGEVNRKRSEESRLVLKVSKEEVSELEIKVPGIRSSVMDDLTVTRNPFKGSLVCRFGFSYQLCCLWKEDDDEGHGPDLEDASRTTN</sequence>
<reference evidence="2" key="2">
    <citation type="submission" date="2013-11" db="EMBL/GenBank/DDBJ databases">
        <title>The Genome Sequence of Phytophthora parasitica CJ05E6.</title>
        <authorList>
            <consortium name="The Broad Institute Genomics Platform"/>
            <person name="Russ C."/>
            <person name="Tyler B."/>
            <person name="Panabieres F."/>
            <person name="Shan W."/>
            <person name="Tripathy S."/>
            <person name="Grunwald N."/>
            <person name="Machado M."/>
            <person name="Johnson C.S."/>
            <person name="Arredondo F."/>
            <person name="Hong C."/>
            <person name="Coffey M."/>
            <person name="Young S.K."/>
            <person name="Zeng Q."/>
            <person name="Gargeya S."/>
            <person name="Fitzgerald M."/>
            <person name="Abouelleil A."/>
            <person name="Alvarado L."/>
            <person name="Chapman S.B."/>
            <person name="Gainer-Dewar J."/>
            <person name="Goldberg J."/>
            <person name="Griggs A."/>
            <person name="Gujja S."/>
            <person name="Hansen M."/>
            <person name="Howarth C."/>
            <person name="Imamovic A."/>
            <person name="Ireland A."/>
            <person name="Larimer J."/>
            <person name="McCowan C."/>
            <person name="Murphy C."/>
            <person name="Pearson M."/>
            <person name="Poon T.W."/>
            <person name="Priest M."/>
            <person name="Roberts A."/>
            <person name="Saif S."/>
            <person name="Shea T."/>
            <person name="Sykes S."/>
            <person name="Wortman J."/>
            <person name="Nusbaum C."/>
            <person name="Birren B."/>
        </authorList>
    </citation>
    <scope>NUCLEOTIDE SEQUENCE [LARGE SCALE GENOMIC DNA]</scope>
    <source>
        <strain evidence="2">CJ05E6</strain>
    </source>
</reference>
<dbReference type="Proteomes" id="UP000053864">
    <property type="component" value="Unassembled WGS sequence"/>
</dbReference>
<gene>
    <name evidence="3" type="ORF">L914_12082</name>
    <name evidence="1" type="ORF">L915_12240</name>
    <name evidence="2" type="ORF">L916_12159</name>
</gene>
<name>W2GHE9_PHYNI</name>
<dbReference type="Proteomes" id="UP000053236">
    <property type="component" value="Unassembled WGS sequence"/>
</dbReference>
<evidence type="ECO:0000313" key="2">
    <source>
        <dbReference type="EMBL" id="ETL35746.1"/>
    </source>
</evidence>
<dbReference type="EMBL" id="KI693840">
    <property type="protein sequence ID" value="ETM42224.1"/>
    <property type="molecule type" value="Genomic_DNA"/>
</dbReference>